<protein>
    <submittedName>
        <fullName evidence="2">Uncharacterized protein</fullName>
    </submittedName>
</protein>
<gene>
    <name evidence="2" type="ORF">YC6258_04596</name>
</gene>
<reference evidence="2 3" key="1">
    <citation type="submission" date="2014-01" db="EMBL/GenBank/DDBJ databases">
        <title>Full genme sequencing of cellulolytic bacterium Gynuella sunshinyii YC6258T gen. nov., sp. nov.</title>
        <authorList>
            <person name="Khan H."/>
            <person name="Chung E.J."/>
            <person name="Chung Y.R."/>
        </authorList>
    </citation>
    <scope>NUCLEOTIDE SEQUENCE [LARGE SCALE GENOMIC DNA]</scope>
    <source>
        <strain evidence="2 3">YC6258</strain>
    </source>
</reference>
<dbReference type="Proteomes" id="UP000032266">
    <property type="component" value="Chromosome"/>
</dbReference>
<keyword evidence="3" id="KW-1185">Reference proteome</keyword>
<evidence type="ECO:0000313" key="2">
    <source>
        <dbReference type="EMBL" id="AJQ96628.1"/>
    </source>
</evidence>
<proteinExistence type="predicted"/>
<dbReference type="HOGENOM" id="CLU_3200425_0_0_6"/>
<accession>A0A0C5VTJ2</accession>
<feature type="compositionally biased region" description="Polar residues" evidence="1">
    <location>
        <begin position="8"/>
        <end position="19"/>
    </location>
</feature>
<name>A0A0C5VTJ2_9GAMM</name>
<dbReference type="AlphaFoldDB" id="A0A0C5VTJ2"/>
<organism evidence="2 3">
    <name type="scientific">Gynuella sunshinyii YC6258</name>
    <dbReference type="NCBI Taxonomy" id="1445510"/>
    <lineage>
        <taxon>Bacteria</taxon>
        <taxon>Pseudomonadati</taxon>
        <taxon>Pseudomonadota</taxon>
        <taxon>Gammaproteobacteria</taxon>
        <taxon>Oceanospirillales</taxon>
        <taxon>Saccharospirillaceae</taxon>
        <taxon>Gynuella</taxon>
    </lineage>
</organism>
<dbReference type="EMBL" id="CP007142">
    <property type="protein sequence ID" value="AJQ96628.1"/>
    <property type="molecule type" value="Genomic_DNA"/>
</dbReference>
<feature type="region of interest" description="Disordered" evidence="1">
    <location>
        <begin position="1"/>
        <end position="26"/>
    </location>
</feature>
<evidence type="ECO:0000313" key="3">
    <source>
        <dbReference type="Proteomes" id="UP000032266"/>
    </source>
</evidence>
<sequence>MPGKKPEQSGSTHTKQSGSALDPAQPLKVANSYLAAKRRTAATTF</sequence>
<dbReference type="KEGG" id="gsn:YC6258_04596"/>
<evidence type="ECO:0000256" key="1">
    <source>
        <dbReference type="SAM" id="MobiDB-lite"/>
    </source>
</evidence>